<dbReference type="PROSITE" id="PS51802">
    <property type="entry name" value="ZF_CCHHC"/>
    <property type="match status" value="1"/>
</dbReference>
<dbReference type="FunFam" id="3.30.60.60:FF:000003">
    <property type="entry name" value="Histone acetyltransferase"/>
    <property type="match status" value="1"/>
</dbReference>
<evidence type="ECO:0000256" key="15">
    <source>
        <dbReference type="SAM" id="MobiDB-lite"/>
    </source>
</evidence>
<evidence type="ECO:0000256" key="13">
    <source>
        <dbReference type="PIRSR" id="PIRSR602717-51"/>
    </source>
</evidence>
<comment type="similarity">
    <text evidence="2 14">Belongs to the MYST (SAS/MOZ) family.</text>
</comment>
<comment type="catalytic activity">
    <reaction evidence="14">
        <text>L-lysyl-[protein] + acetyl-CoA = N(6)-acetyl-L-lysyl-[protein] + CoA + H(+)</text>
        <dbReference type="Rhea" id="RHEA:45948"/>
        <dbReference type="Rhea" id="RHEA-COMP:9752"/>
        <dbReference type="Rhea" id="RHEA-COMP:10731"/>
        <dbReference type="ChEBI" id="CHEBI:15378"/>
        <dbReference type="ChEBI" id="CHEBI:29969"/>
        <dbReference type="ChEBI" id="CHEBI:57287"/>
        <dbReference type="ChEBI" id="CHEBI:57288"/>
        <dbReference type="ChEBI" id="CHEBI:61930"/>
        <dbReference type="EC" id="2.3.1.48"/>
    </reaction>
</comment>
<evidence type="ECO:0000256" key="6">
    <source>
        <dbReference type="ARBA" id="ARBA00022771"/>
    </source>
</evidence>
<keyword evidence="10" id="KW-0805">Transcription regulation</keyword>
<name>A0AAN7SME3_9COLE</name>
<dbReference type="Pfam" id="PF01530">
    <property type="entry name" value="zf-C2HC"/>
    <property type="match status" value="1"/>
</dbReference>
<evidence type="ECO:0000256" key="2">
    <source>
        <dbReference type="ARBA" id="ARBA00010107"/>
    </source>
</evidence>
<dbReference type="InterPro" id="IPR040706">
    <property type="entry name" value="Zf-MYST"/>
</dbReference>
<dbReference type="InterPro" id="IPR031934">
    <property type="entry name" value="DUF4769"/>
</dbReference>
<dbReference type="GO" id="GO:0036409">
    <property type="term" value="C:histone H3-K14 acetyltransferase complex"/>
    <property type="evidence" value="ECO:0007669"/>
    <property type="project" value="TreeGrafter"/>
</dbReference>
<protein>
    <recommendedName>
        <fullName evidence="3 14">Histone acetyltransferase</fullName>
        <ecNumber evidence="3 14">2.3.1.48</ecNumber>
    </recommendedName>
</protein>
<feature type="domain" description="MYST-type HAT" evidence="16">
    <location>
        <begin position="545"/>
        <end position="820"/>
    </location>
</feature>
<dbReference type="EMBL" id="JARPUR010000005">
    <property type="protein sequence ID" value="KAK4875893.1"/>
    <property type="molecule type" value="Genomic_DNA"/>
</dbReference>
<evidence type="ECO:0000313" key="18">
    <source>
        <dbReference type="Proteomes" id="UP001353858"/>
    </source>
</evidence>
<dbReference type="Pfam" id="PF17772">
    <property type="entry name" value="zf-MYST"/>
    <property type="match status" value="1"/>
</dbReference>
<evidence type="ECO:0000256" key="4">
    <source>
        <dbReference type="ARBA" id="ARBA00022679"/>
    </source>
</evidence>
<dbReference type="PANTHER" id="PTHR10615:SF161">
    <property type="entry name" value="HISTONE ACETYLTRANSFERASE KAT7"/>
    <property type="match status" value="1"/>
</dbReference>
<evidence type="ECO:0000256" key="7">
    <source>
        <dbReference type="ARBA" id="ARBA00022833"/>
    </source>
</evidence>
<comment type="caution">
    <text evidence="17">The sequence shown here is derived from an EMBL/GenBank/DDBJ whole genome shotgun (WGS) entry which is preliminary data.</text>
</comment>
<dbReference type="AlphaFoldDB" id="A0AAN7SME3"/>
<dbReference type="GO" id="GO:0003712">
    <property type="term" value="F:transcription coregulator activity"/>
    <property type="evidence" value="ECO:0007669"/>
    <property type="project" value="TreeGrafter"/>
</dbReference>
<dbReference type="InterPro" id="IPR050603">
    <property type="entry name" value="MYST_HAT"/>
</dbReference>
<sequence>MYLVFANSRKQYRRRCINTNGCFVVKTFFATVMTSKKRVESRSSTDSTTGSSSGSSSSSSSSSGSSCSSSDSESSSSQEPNKSQTAPETKKAAPVHKSQRKSIENAKSKAPTKTKSAPVKTQKQPPHKSNIYSSDEDIQSQKVSIPAKVTQKRKSNAKPKTSATVTPKPPANSHKSSHKPQQKPPPNKVQNKTDSVKTVKSKTTAKVDASKKKSIFSPENSSESDNPTAKLSAIKVQAKNSNQKPRTKASPRTVAKSKQVEKPKPEPKPVSKTKALLSSASSVSTSTDTTSTSESDSSGNSSASNRQTQKKLVKTQGHASKTIKESNTESEGEINAKVTRKLTRSSSTRKSKHVLGKNVYSDTDSDTESTKRSLSRSPVKRAPVSTKGKTKNNKRSEAKARANEVVLNEERKCPLEGCDSNGHLDGKHEKHFTVEACLNYHNMTVAESKENYLERKKREDMRKKIFENWKKASRSQVIVEQKQYMQKIKEMRVKFKTEGKETVGTVDKNKEPNLNNIVPEYDLKLFRDAQAMASDKIEEDLKTLPNTKGTKYIEMGKFEMEVWYQSPYPEDYARLPKLYICEFCLRYMKSRTVLLRHVVKCVWRHPPGEEVYRKDKISVWEVDGKRYKQYCQNLCLLAKFFLDHKTLYYDVEPFLFYVMTMSDSEGFHTVGYFSKEKNSFLNYNVSCILTLPPYQRQGYGRLLIDFSYLLTRVEGKIGSPEKPLSDLGLISYRSYWKDVLLGYLCSRAGTTLSVKDISQEMAIHSYDIVSTLQALGMMKYWKGKHIILKKQDVLDEYVERVKRRGSLLKEVDPSCLKWKPFVPPQPVPTSLPNISQSAHESTNTHSGNLYKHYISDNTDAIKSQLQITELGSLLSKWNVEAIVDELIAQKVFVDILKIIKRHHIQFLLKKFDLATWVAFEHYLEQWRDSIGMLLSPWLCSNHSSPTSSVGSISRPQTPERENQFSPYKRFTQSLSLNDNEPSTNIQLSTILELSTRGSMLVETYNKFGKFDEEQRNSLITLIAKFFEDKSLKMSLAASYKIEREILKRFPSEKLVG</sequence>
<dbReference type="Gene3D" id="3.30.60.60">
    <property type="entry name" value="N-acetyl transferase-like"/>
    <property type="match status" value="1"/>
</dbReference>
<proteinExistence type="inferred from homology"/>
<feature type="compositionally biased region" description="Basic residues" evidence="15">
    <location>
        <begin position="338"/>
        <end position="355"/>
    </location>
</feature>
<evidence type="ECO:0000256" key="3">
    <source>
        <dbReference type="ARBA" id="ARBA00013184"/>
    </source>
</evidence>
<gene>
    <name evidence="17" type="ORF">RN001_012315</name>
</gene>
<evidence type="ECO:0000256" key="12">
    <source>
        <dbReference type="ARBA" id="ARBA00023242"/>
    </source>
</evidence>
<dbReference type="SUPFAM" id="SSF103637">
    <property type="entry name" value="CCHHC domain"/>
    <property type="match status" value="1"/>
</dbReference>
<evidence type="ECO:0000256" key="11">
    <source>
        <dbReference type="ARBA" id="ARBA00023163"/>
    </source>
</evidence>
<feature type="region of interest" description="Disordered" evidence="15">
    <location>
        <begin position="34"/>
        <end position="401"/>
    </location>
</feature>
<feature type="compositionally biased region" description="Polar residues" evidence="15">
    <location>
        <begin position="78"/>
        <end position="87"/>
    </location>
</feature>
<feature type="active site" description="Proton donor/acceptor" evidence="13">
    <location>
        <position position="721"/>
    </location>
</feature>
<dbReference type="InterPro" id="IPR036060">
    <property type="entry name" value="Znf_C2H2C_sf"/>
</dbReference>
<dbReference type="Proteomes" id="UP001353858">
    <property type="component" value="Unassembled WGS sequence"/>
</dbReference>
<dbReference type="GO" id="GO:0010485">
    <property type="term" value="F:histone H4 acetyltransferase activity"/>
    <property type="evidence" value="ECO:0007669"/>
    <property type="project" value="TreeGrafter"/>
</dbReference>
<evidence type="ECO:0000259" key="16">
    <source>
        <dbReference type="PROSITE" id="PS51726"/>
    </source>
</evidence>
<evidence type="ECO:0000313" key="17">
    <source>
        <dbReference type="EMBL" id="KAK4875893.1"/>
    </source>
</evidence>
<dbReference type="Gene3D" id="4.10.320.30">
    <property type="match status" value="1"/>
</dbReference>
<keyword evidence="8" id="KW-0156">Chromatin regulator</keyword>
<feature type="compositionally biased region" description="Polar residues" evidence="15">
    <location>
        <begin position="217"/>
        <end position="229"/>
    </location>
</feature>
<organism evidence="17 18">
    <name type="scientific">Aquatica leii</name>
    <dbReference type="NCBI Taxonomy" id="1421715"/>
    <lineage>
        <taxon>Eukaryota</taxon>
        <taxon>Metazoa</taxon>
        <taxon>Ecdysozoa</taxon>
        <taxon>Arthropoda</taxon>
        <taxon>Hexapoda</taxon>
        <taxon>Insecta</taxon>
        <taxon>Pterygota</taxon>
        <taxon>Neoptera</taxon>
        <taxon>Endopterygota</taxon>
        <taxon>Coleoptera</taxon>
        <taxon>Polyphaga</taxon>
        <taxon>Elateriformia</taxon>
        <taxon>Elateroidea</taxon>
        <taxon>Lampyridae</taxon>
        <taxon>Luciolinae</taxon>
        <taxon>Aquatica</taxon>
    </lineage>
</organism>
<feature type="compositionally biased region" description="Basic and acidic residues" evidence="15">
    <location>
        <begin position="258"/>
        <end position="269"/>
    </location>
</feature>
<dbReference type="InterPro" id="IPR036388">
    <property type="entry name" value="WH-like_DNA-bd_sf"/>
</dbReference>
<evidence type="ECO:0000256" key="1">
    <source>
        <dbReference type="ARBA" id="ARBA00004123"/>
    </source>
</evidence>
<keyword evidence="12 14" id="KW-0539">Nucleus</keyword>
<evidence type="ECO:0000256" key="8">
    <source>
        <dbReference type="ARBA" id="ARBA00022853"/>
    </source>
</evidence>
<dbReference type="GO" id="GO:0010484">
    <property type="term" value="F:histone H3 acetyltransferase activity"/>
    <property type="evidence" value="ECO:0007669"/>
    <property type="project" value="TreeGrafter"/>
</dbReference>
<dbReference type="GO" id="GO:0006357">
    <property type="term" value="P:regulation of transcription by RNA polymerase II"/>
    <property type="evidence" value="ECO:0007669"/>
    <property type="project" value="TreeGrafter"/>
</dbReference>
<dbReference type="InterPro" id="IPR002717">
    <property type="entry name" value="HAT_MYST-type"/>
</dbReference>
<dbReference type="PROSITE" id="PS51726">
    <property type="entry name" value="MYST_HAT"/>
    <property type="match status" value="1"/>
</dbReference>
<evidence type="ECO:0000256" key="5">
    <source>
        <dbReference type="ARBA" id="ARBA00022723"/>
    </source>
</evidence>
<dbReference type="EC" id="2.3.1.48" evidence="3 14"/>
<dbReference type="Gene3D" id="1.10.10.10">
    <property type="entry name" value="Winged helix-like DNA-binding domain superfamily/Winged helix DNA-binding domain"/>
    <property type="match status" value="1"/>
</dbReference>
<keyword evidence="9" id="KW-0007">Acetylation</keyword>
<dbReference type="GO" id="GO:0003682">
    <property type="term" value="F:chromatin binding"/>
    <property type="evidence" value="ECO:0007669"/>
    <property type="project" value="TreeGrafter"/>
</dbReference>
<comment type="subcellular location">
    <subcellularLocation>
        <location evidence="1 14">Nucleus</location>
    </subcellularLocation>
</comment>
<dbReference type="FunFam" id="1.10.10.10:FF:000092">
    <property type="entry name" value="Histone acetyltransferase"/>
    <property type="match status" value="1"/>
</dbReference>
<dbReference type="Pfam" id="PF01853">
    <property type="entry name" value="MOZ_SAS"/>
    <property type="match status" value="1"/>
</dbReference>
<evidence type="ECO:0000256" key="9">
    <source>
        <dbReference type="ARBA" id="ARBA00022990"/>
    </source>
</evidence>
<feature type="compositionally biased region" description="Low complexity" evidence="15">
    <location>
        <begin position="188"/>
        <end position="207"/>
    </location>
</feature>
<dbReference type="FunFam" id="3.40.630.30:FF:000001">
    <property type="entry name" value="Histone acetyltransferase"/>
    <property type="match status" value="1"/>
</dbReference>
<evidence type="ECO:0000256" key="10">
    <source>
        <dbReference type="ARBA" id="ARBA00023015"/>
    </source>
</evidence>
<keyword evidence="18" id="KW-1185">Reference proteome</keyword>
<dbReference type="Gene3D" id="3.40.630.30">
    <property type="match status" value="1"/>
</dbReference>
<keyword evidence="11" id="KW-0804">Transcription</keyword>
<keyword evidence="5" id="KW-0479">Metal-binding</keyword>
<keyword evidence="4" id="KW-0808">Transferase</keyword>
<dbReference type="PANTHER" id="PTHR10615">
    <property type="entry name" value="HISTONE ACETYLTRANSFERASE"/>
    <property type="match status" value="1"/>
</dbReference>
<keyword evidence="6" id="KW-0863">Zinc-finger</keyword>
<dbReference type="Pfam" id="PF15992">
    <property type="entry name" value="DUF4769"/>
    <property type="match status" value="2"/>
</dbReference>
<feature type="compositionally biased region" description="Low complexity" evidence="15">
    <location>
        <begin position="270"/>
        <end position="305"/>
    </location>
</feature>
<feature type="compositionally biased region" description="Low complexity" evidence="15">
    <location>
        <begin position="108"/>
        <end position="118"/>
    </location>
</feature>
<dbReference type="GO" id="GO:0008270">
    <property type="term" value="F:zinc ion binding"/>
    <property type="evidence" value="ECO:0007669"/>
    <property type="project" value="UniProtKB-KW"/>
</dbReference>
<feature type="compositionally biased region" description="Low complexity" evidence="15">
    <location>
        <begin position="44"/>
        <end position="77"/>
    </location>
</feature>
<accession>A0AAN7SME3</accession>
<dbReference type="InterPro" id="IPR002515">
    <property type="entry name" value="Znf_C2H2C"/>
</dbReference>
<dbReference type="InterPro" id="IPR016181">
    <property type="entry name" value="Acyl_CoA_acyltransferase"/>
</dbReference>
<dbReference type="SUPFAM" id="SSF55729">
    <property type="entry name" value="Acyl-CoA N-acyltransferases (Nat)"/>
    <property type="match status" value="1"/>
</dbReference>
<keyword evidence="7" id="KW-0862">Zinc</keyword>
<evidence type="ECO:0000256" key="14">
    <source>
        <dbReference type="RuleBase" id="RU361211"/>
    </source>
</evidence>
<reference evidence="18" key="1">
    <citation type="submission" date="2023-01" db="EMBL/GenBank/DDBJ databases">
        <title>Key to firefly adult light organ development and bioluminescence: homeobox transcription factors regulate luciferase expression and transportation to peroxisome.</title>
        <authorList>
            <person name="Fu X."/>
        </authorList>
    </citation>
    <scope>NUCLEOTIDE SEQUENCE [LARGE SCALE GENOMIC DNA]</scope>
</reference>